<keyword evidence="2" id="KW-0472">Membrane</keyword>
<dbReference type="PATRIC" id="fig|1173022.3.peg.3411"/>
<organism evidence="3 4">
    <name type="scientific">Crinalium epipsammum PCC 9333</name>
    <dbReference type="NCBI Taxonomy" id="1173022"/>
    <lineage>
        <taxon>Bacteria</taxon>
        <taxon>Bacillati</taxon>
        <taxon>Cyanobacteriota</taxon>
        <taxon>Cyanophyceae</taxon>
        <taxon>Gomontiellales</taxon>
        <taxon>Gomontiellaceae</taxon>
        <taxon>Crinalium</taxon>
    </lineage>
</organism>
<keyword evidence="2" id="KW-0812">Transmembrane</keyword>
<dbReference type="RefSeq" id="WP_015204099.1">
    <property type="nucleotide sequence ID" value="NC_019753.1"/>
</dbReference>
<evidence type="ECO:0008006" key="5">
    <source>
        <dbReference type="Google" id="ProtNLM"/>
    </source>
</evidence>
<dbReference type="EMBL" id="CP003620">
    <property type="protein sequence ID" value="AFZ13992.1"/>
    <property type="molecule type" value="Genomic_DNA"/>
</dbReference>
<proteinExistence type="inferred from homology"/>
<dbReference type="PANTHER" id="PTHR33787:SF5">
    <property type="entry name" value="YCF20-LIKE PROTEIN"/>
    <property type="match status" value="1"/>
</dbReference>
<sequence>MQNTRLNNLVDVILGQLRLWLSNPWRRLSLIVISLLLGIFLGTAIPTTSGQTAEWDVVSAGVLVIFTEAVSRFVYGRNRRPPANEEALSRGLFVAELLNSFKIGLIYSLFVEAFKLGS</sequence>
<accession>K9W2K4</accession>
<protein>
    <recommendedName>
        <fullName evidence="5">DUF565 domain-containing protein</fullName>
    </recommendedName>
</protein>
<dbReference type="OrthoDB" id="424985at2"/>
<name>K9W2K4_9CYAN</name>
<evidence type="ECO:0000256" key="2">
    <source>
        <dbReference type="SAM" id="Phobius"/>
    </source>
</evidence>
<evidence type="ECO:0000313" key="4">
    <source>
        <dbReference type="Proteomes" id="UP000010472"/>
    </source>
</evidence>
<feature type="transmembrane region" description="Helical" evidence="2">
    <location>
        <begin position="57"/>
        <end position="75"/>
    </location>
</feature>
<evidence type="ECO:0000256" key="1">
    <source>
        <dbReference type="ARBA" id="ARBA00009846"/>
    </source>
</evidence>
<keyword evidence="4" id="KW-1185">Reference proteome</keyword>
<dbReference type="AlphaFoldDB" id="K9W2K4"/>
<dbReference type="Proteomes" id="UP000010472">
    <property type="component" value="Chromosome"/>
</dbReference>
<dbReference type="Pfam" id="PF04483">
    <property type="entry name" value="DUF565"/>
    <property type="match status" value="1"/>
</dbReference>
<comment type="similarity">
    <text evidence="1">Belongs to the ycf20 family.</text>
</comment>
<dbReference type="STRING" id="1173022.Cri9333_3154"/>
<dbReference type="eggNOG" id="ENOG5032RRW">
    <property type="taxonomic scope" value="Bacteria"/>
</dbReference>
<keyword evidence="2" id="KW-1133">Transmembrane helix</keyword>
<feature type="transmembrane region" description="Helical" evidence="2">
    <location>
        <begin position="28"/>
        <end position="45"/>
    </location>
</feature>
<dbReference type="InterPro" id="IPR007572">
    <property type="entry name" value="Uncharacterised_Ycf20"/>
</dbReference>
<reference evidence="3 4" key="1">
    <citation type="submission" date="2012-06" db="EMBL/GenBank/DDBJ databases">
        <title>Finished chromosome of genome of Crinalium epipsammum PCC 9333.</title>
        <authorList>
            <consortium name="US DOE Joint Genome Institute"/>
            <person name="Gugger M."/>
            <person name="Coursin T."/>
            <person name="Rippka R."/>
            <person name="Tandeau De Marsac N."/>
            <person name="Huntemann M."/>
            <person name="Wei C.-L."/>
            <person name="Han J."/>
            <person name="Detter J.C."/>
            <person name="Han C."/>
            <person name="Tapia R."/>
            <person name="Davenport K."/>
            <person name="Daligault H."/>
            <person name="Erkkila T."/>
            <person name="Gu W."/>
            <person name="Munk A.C.C."/>
            <person name="Teshima H."/>
            <person name="Xu Y."/>
            <person name="Chain P."/>
            <person name="Chen A."/>
            <person name="Krypides N."/>
            <person name="Mavromatis K."/>
            <person name="Markowitz V."/>
            <person name="Szeto E."/>
            <person name="Ivanova N."/>
            <person name="Mikhailova N."/>
            <person name="Ovchinnikova G."/>
            <person name="Pagani I."/>
            <person name="Pati A."/>
            <person name="Goodwin L."/>
            <person name="Peters L."/>
            <person name="Pitluck S."/>
            <person name="Woyke T."/>
            <person name="Kerfeld C."/>
        </authorList>
    </citation>
    <scope>NUCLEOTIDE SEQUENCE [LARGE SCALE GENOMIC DNA]</scope>
    <source>
        <strain evidence="3 4">PCC 9333</strain>
    </source>
</reference>
<dbReference type="KEGG" id="cep:Cri9333_3154"/>
<dbReference type="PANTHER" id="PTHR33787">
    <property type="match status" value="1"/>
</dbReference>
<gene>
    <name evidence="3" type="ORF">Cri9333_3154</name>
</gene>
<evidence type="ECO:0000313" key="3">
    <source>
        <dbReference type="EMBL" id="AFZ13992.1"/>
    </source>
</evidence>
<feature type="transmembrane region" description="Helical" evidence="2">
    <location>
        <begin position="87"/>
        <end position="110"/>
    </location>
</feature>
<dbReference type="HOGENOM" id="CLU_090160_3_0_3"/>